<dbReference type="Proteomes" id="UP000033682">
    <property type="component" value="Unassembled WGS sequence"/>
</dbReference>
<keyword evidence="8" id="KW-1185">Reference proteome</keyword>
<evidence type="ECO:0000313" key="8">
    <source>
        <dbReference type="Proteomes" id="UP000033682"/>
    </source>
</evidence>
<dbReference type="EMBL" id="JXLG01000009">
    <property type="protein sequence ID" value="KJY60287.1"/>
    <property type="molecule type" value="Genomic_DNA"/>
</dbReference>
<dbReference type="InterPro" id="IPR008144">
    <property type="entry name" value="Guanylate_kin-like_dom"/>
</dbReference>
<dbReference type="Pfam" id="PF00625">
    <property type="entry name" value="Guanylate_kin"/>
    <property type="match status" value="1"/>
</dbReference>
<reference evidence="7 8" key="1">
    <citation type="submission" date="2015-01" db="EMBL/GenBank/DDBJ databases">
        <title>Comparative genomics of the lactic acid bacteria isolated from the honey bee gut.</title>
        <authorList>
            <person name="Ellegaard K.M."/>
            <person name="Tamarit D."/>
            <person name="Javelind E."/>
            <person name="Olofsson T."/>
            <person name="Andersson S.G."/>
            <person name="Vasquez A."/>
        </authorList>
    </citation>
    <scope>NUCLEOTIDE SEQUENCE [LARGE SCALE GENOMIC DNA]</scope>
    <source>
        <strain evidence="7 8">Hma11</strain>
    </source>
</reference>
<organism evidence="7 8">
    <name type="scientific">Lactobacillus apis</name>
    <dbReference type="NCBI Taxonomy" id="303541"/>
    <lineage>
        <taxon>Bacteria</taxon>
        <taxon>Bacillati</taxon>
        <taxon>Bacillota</taxon>
        <taxon>Bacilli</taxon>
        <taxon>Lactobacillales</taxon>
        <taxon>Lactobacillaceae</taxon>
        <taxon>Lactobacillus</taxon>
    </lineage>
</organism>
<gene>
    <name evidence="7" type="ORF">JF72_12320</name>
</gene>
<name>A0A0F4LN57_9LACO</name>
<sequence>MRKLILIAGPSGAGKTTISDYLTKEFAIPRVVTHTTRPMRKGESPDKSYYFESESSFKKLHFFEHVKYGSYQYGSSKEALDAAWKNHQIVSLIVDIKGAASYINELKEQVYFLYITTSTKEELRKRLLERGDTPEKINERLSGSELNALPEELMADAHILINDDWAQTQQKLREIVTNCQVL</sequence>
<dbReference type="GO" id="GO:0005829">
    <property type="term" value="C:cytosol"/>
    <property type="evidence" value="ECO:0007669"/>
    <property type="project" value="TreeGrafter"/>
</dbReference>
<dbReference type="GO" id="GO:0004385">
    <property type="term" value="F:GMP kinase activity"/>
    <property type="evidence" value="ECO:0007669"/>
    <property type="project" value="UniProtKB-EC"/>
</dbReference>
<comment type="function">
    <text evidence="1">Essential for recycling GMP and indirectly, cGMP.</text>
</comment>
<protein>
    <submittedName>
        <fullName evidence="7">Putative guanylate kinase</fullName>
    </submittedName>
</protein>
<dbReference type="CDD" id="cd00071">
    <property type="entry name" value="GMPK"/>
    <property type="match status" value="1"/>
</dbReference>
<dbReference type="RefSeq" id="WP_046307771.1">
    <property type="nucleotide sequence ID" value="NZ_KQ034000.1"/>
</dbReference>
<dbReference type="STRING" id="303541.JF72_12320"/>
<dbReference type="AlphaFoldDB" id="A0A0F4LN57"/>
<evidence type="ECO:0000256" key="3">
    <source>
        <dbReference type="ARBA" id="ARBA00022679"/>
    </source>
</evidence>
<dbReference type="Gene3D" id="3.40.50.300">
    <property type="entry name" value="P-loop containing nucleotide triphosphate hydrolases"/>
    <property type="match status" value="1"/>
</dbReference>
<evidence type="ECO:0000313" key="7">
    <source>
        <dbReference type="EMBL" id="KJY60287.1"/>
    </source>
</evidence>
<proteinExistence type="inferred from homology"/>
<dbReference type="SMART" id="SM00072">
    <property type="entry name" value="GuKc"/>
    <property type="match status" value="1"/>
</dbReference>
<dbReference type="PATRIC" id="fig|303541.3.peg.1398"/>
<comment type="caution">
    <text evidence="7">The sequence shown here is derived from an EMBL/GenBank/DDBJ whole genome shotgun (WGS) entry which is preliminary data.</text>
</comment>
<dbReference type="InterPro" id="IPR027417">
    <property type="entry name" value="P-loop_NTPase"/>
</dbReference>
<evidence type="ECO:0000256" key="5">
    <source>
        <dbReference type="ARBA" id="ARBA00048594"/>
    </source>
</evidence>
<dbReference type="HOGENOM" id="CLU_001715_1_2_9"/>
<dbReference type="SUPFAM" id="SSF52540">
    <property type="entry name" value="P-loop containing nucleoside triphosphate hydrolases"/>
    <property type="match status" value="1"/>
</dbReference>
<accession>A0A0F4LN57</accession>
<dbReference type="PANTHER" id="PTHR23117">
    <property type="entry name" value="GUANYLATE KINASE-RELATED"/>
    <property type="match status" value="1"/>
</dbReference>
<keyword evidence="4 7" id="KW-0418">Kinase</keyword>
<dbReference type="PROSITE" id="PS50052">
    <property type="entry name" value="GUANYLATE_KINASE_2"/>
    <property type="match status" value="1"/>
</dbReference>
<comment type="catalytic activity">
    <reaction evidence="5">
        <text>GMP + ATP = GDP + ADP</text>
        <dbReference type="Rhea" id="RHEA:20780"/>
        <dbReference type="ChEBI" id="CHEBI:30616"/>
        <dbReference type="ChEBI" id="CHEBI:58115"/>
        <dbReference type="ChEBI" id="CHEBI:58189"/>
        <dbReference type="ChEBI" id="CHEBI:456216"/>
        <dbReference type="EC" id="2.7.4.8"/>
    </reaction>
</comment>
<evidence type="ECO:0000256" key="2">
    <source>
        <dbReference type="ARBA" id="ARBA00005790"/>
    </source>
</evidence>
<evidence type="ECO:0000256" key="4">
    <source>
        <dbReference type="ARBA" id="ARBA00022777"/>
    </source>
</evidence>
<keyword evidence="3" id="KW-0808">Transferase</keyword>
<dbReference type="PANTHER" id="PTHR23117:SF13">
    <property type="entry name" value="GUANYLATE KINASE"/>
    <property type="match status" value="1"/>
</dbReference>
<evidence type="ECO:0000259" key="6">
    <source>
        <dbReference type="PROSITE" id="PS50052"/>
    </source>
</evidence>
<comment type="similarity">
    <text evidence="2">Belongs to the guanylate kinase family.</text>
</comment>
<feature type="domain" description="Guanylate kinase-like" evidence="6">
    <location>
        <begin position="2"/>
        <end position="177"/>
    </location>
</feature>
<dbReference type="InterPro" id="IPR008145">
    <property type="entry name" value="GK/Ca_channel_bsu"/>
</dbReference>
<evidence type="ECO:0000256" key="1">
    <source>
        <dbReference type="ARBA" id="ARBA00003531"/>
    </source>
</evidence>